<reference evidence="1" key="1">
    <citation type="submission" date="2021-03" db="EMBL/GenBank/DDBJ databases">
        <title>Draft genome sequence of rust myrtle Austropuccinia psidii MF-1, a brazilian biotype.</title>
        <authorList>
            <person name="Quecine M.C."/>
            <person name="Pachon D.M.R."/>
            <person name="Bonatelli M.L."/>
            <person name="Correr F.H."/>
            <person name="Franceschini L.M."/>
            <person name="Leite T.F."/>
            <person name="Margarido G.R.A."/>
            <person name="Almeida C.A."/>
            <person name="Ferrarezi J.A."/>
            <person name="Labate C.A."/>
        </authorList>
    </citation>
    <scope>NUCLEOTIDE SEQUENCE</scope>
    <source>
        <strain evidence="1">MF-1</strain>
    </source>
</reference>
<dbReference type="EMBL" id="AVOT02004090">
    <property type="protein sequence ID" value="MBW0475397.1"/>
    <property type="molecule type" value="Genomic_DNA"/>
</dbReference>
<proteinExistence type="predicted"/>
<keyword evidence="2" id="KW-1185">Reference proteome</keyword>
<name>A0A9Q3C303_9BASI</name>
<dbReference type="Proteomes" id="UP000765509">
    <property type="component" value="Unassembled WGS sequence"/>
</dbReference>
<accession>A0A9Q3C303</accession>
<organism evidence="1 2">
    <name type="scientific">Austropuccinia psidii MF-1</name>
    <dbReference type="NCBI Taxonomy" id="1389203"/>
    <lineage>
        <taxon>Eukaryota</taxon>
        <taxon>Fungi</taxon>
        <taxon>Dikarya</taxon>
        <taxon>Basidiomycota</taxon>
        <taxon>Pucciniomycotina</taxon>
        <taxon>Pucciniomycetes</taxon>
        <taxon>Pucciniales</taxon>
        <taxon>Sphaerophragmiaceae</taxon>
        <taxon>Austropuccinia</taxon>
    </lineage>
</organism>
<comment type="caution">
    <text evidence="1">The sequence shown here is derived from an EMBL/GenBank/DDBJ whole genome shotgun (WGS) entry which is preliminary data.</text>
</comment>
<protein>
    <submittedName>
        <fullName evidence="1">Uncharacterized protein</fullName>
    </submittedName>
</protein>
<evidence type="ECO:0000313" key="1">
    <source>
        <dbReference type="EMBL" id="MBW0475397.1"/>
    </source>
</evidence>
<sequence>MIISAILSLRYNIHYRASHIINPSVSLLIKSSISSSGGHRTPSFHIPQDDRTLFENLELEPVIQSHICFPQRFFIYGLTESVTTEQPHNYPNDHGPPCTQSFGKFIN</sequence>
<dbReference type="AlphaFoldDB" id="A0A9Q3C303"/>
<evidence type="ECO:0000313" key="2">
    <source>
        <dbReference type="Proteomes" id="UP000765509"/>
    </source>
</evidence>
<dbReference type="OrthoDB" id="2952577at2759"/>
<gene>
    <name evidence="1" type="ORF">O181_015112</name>
</gene>